<protein>
    <recommendedName>
        <fullName evidence="4">60S ribosomal protein L29</fullName>
    </recommendedName>
</protein>
<dbReference type="PANTHER" id="PTHR12884:SF0">
    <property type="entry name" value="60S RIBOSOMAL PROTEIN L29"/>
    <property type="match status" value="1"/>
</dbReference>
<evidence type="ECO:0000256" key="2">
    <source>
        <dbReference type="ARBA" id="ARBA00022980"/>
    </source>
</evidence>
<dbReference type="GO" id="GO:0022625">
    <property type="term" value="C:cytosolic large ribosomal subunit"/>
    <property type="evidence" value="ECO:0007669"/>
    <property type="project" value="TreeGrafter"/>
</dbReference>
<organism evidence="6 7">
    <name type="scientific">Bursaphelenchus xylophilus</name>
    <name type="common">Pinewood nematode worm</name>
    <name type="synonym">Aphelenchoides xylophilus</name>
    <dbReference type="NCBI Taxonomy" id="6326"/>
    <lineage>
        <taxon>Eukaryota</taxon>
        <taxon>Metazoa</taxon>
        <taxon>Ecdysozoa</taxon>
        <taxon>Nematoda</taxon>
        <taxon>Chromadorea</taxon>
        <taxon>Rhabditida</taxon>
        <taxon>Tylenchina</taxon>
        <taxon>Tylenchomorpha</taxon>
        <taxon>Aphelenchoidea</taxon>
        <taxon>Aphelenchoididae</taxon>
        <taxon>Bursaphelenchus</taxon>
    </lineage>
</organism>
<keyword evidence="3 4" id="KW-0687">Ribonucleoprotein</keyword>
<proteinExistence type="inferred from homology"/>
<dbReference type="WBParaSite" id="BXY_1605800.1">
    <property type="protein sequence ID" value="BXY_1605800.1"/>
    <property type="gene ID" value="BXY_1605800"/>
</dbReference>
<evidence type="ECO:0000256" key="3">
    <source>
        <dbReference type="ARBA" id="ARBA00023274"/>
    </source>
</evidence>
<keyword evidence="2 4" id="KW-0689">Ribosomal protein</keyword>
<evidence type="ECO:0000313" key="6">
    <source>
        <dbReference type="Proteomes" id="UP000095284"/>
    </source>
</evidence>
<evidence type="ECO:0000313" key="7">
    <source>
        <dbReference type="WBParaSite" id="BXY_1605800.1"/>
    </source>
</evidence>
<accession>A0A1I7SSP1</accession>
<dbReference type="AlphaFoldDB" id="A0A1I7SSP1"/>
<evidence type="ECO:0000256" key="1">
    <source>
        <dbReference type="ARBA" id="ARBA00010247"/>
    </source>
</evidence>
<dbReference type="PANTHER" id="PTHR12884">
    <property type="entry name" value="60S RIBOSOMAL PROTEIN L29"/>
    <property type="match status" value="1"/>
</dbReference>
<evidence type="ECO:0000256" key="5">
    <source>
        <dbReference type="SAM" id="MobiDB-lite"/>
    </source>
</evidence>
<dbReference type="InterPro" id="IPR002673">
    <property type="entry name" value="Ribosomal_eL29"/>
</dbReference>
<name>A0A1I7SSP1_BURXY</name>
<feature type="compositionally biased region" description="Basic residues" evidence="5">
    <location>
        <begin position="47"/>
        <end position="64"/>
    </location>
</feature>
<comment type="similarity">
    <text evidence="1 4">Belongs to the eukaryotic ribosomal protein eL29 family.</text>
</comment>
<dbReference type="GO" id="GO:0002181">
    <property type="term" value="P:cytoplasmic translation"/>
    <property type="evidence" value="ECO:0007669"/>
    <property type="project" value="TreeGrafter"/>
</dbReference>
<dbReference type="GO" id="GO:0003735">
    <property type="term" value="F:structural constituent of ribosome"/>
    <property type="evidence" value="ECO:0007669"/>
    <property type="project" value="UniProtKB-UniRule"/>
</dbReference>
<dbReference type="Pfam" id="PF01779">
    <property type="entry name" value="Ribosomal_L29e"/>
    <property type="match status" value="1"/>
</dbReference>
<feature type="region of interest" description="Disordered" evidence="5">
    <location>
        <begin position="41"/>
        <end position="72"/>
    </location>
</feature>
<dbReference type="Proteomes" id="UP000095284">
    <property type="component" value="Unplaced"/>
</dbReference>
<reference evidence="7" key="1">
    <citation type="submission" date="2016-11" db="UniProtKB">
        <authorList>
            <consortium name="WormBaseParasite"/>
        </authorList>
    </citation>
    <scope>IDENTIFICATION</scope>
</reference>
<evidence type="ECO:0000256" key="4">
    <source>
        <dbReference type="RuleBase" id="RU364026"/>
    </source>
</evidence>
<dbReference type="eggNOG" id="KOG3504">
    <property type="taxonomic scope" value="Eukaryota"/>
</dbReference>
<dbReference type="Gene3D" id="6.10.140.1730">
    <property type="match status" value="1"/>
</dbReference>
<sequence>MPRPNSEKSGYGYCNLPLFQELIVDLYTSYGQVEEPYQSQPEFVRIRRDRKDHRNGIHKPKRQARTSMKGVDPKFLKNLRFAKKGSRKVVNKQKQESKA</sequence>